<comment type="caution">
    <text evidence="1">The sequence shown here is derived from an EMBL/GenBank/DDBJ whole genome shotgun (WGS) entry which is preliminary data.</text>
</comment>
<organism evidence="1 2">
    <name type="scientific">Durusdinium trenchii</name>
    <dbReference type="NCBI Taxonomy" id="1381693"/>
    <lineage>
        <taxon>Eukaryota</taxon>
        <taxon>Sar</taxon>
        <taxon>Alveolata</taxon>
        <taxon>Dinophyceae</taxon>
        <taxon>Suessiales</taxon>
        <taxon>Symbiodiniaceae</taxon>
        <taxon>Durusdinium</taxon>
    </lineage>
</organism>
<dbReference type="Proteomes" id="UP001642484">
    <property type="component" value="Unassembled WGS sequence"/>
</dbReference>
<evidence type="ECO:0000313" key="1">
    <source>
        <dbReference type="EMBL" id="CAK9058330.1"/>
    </source>
</evidence>
<proteinExistence type="predicted"/>
<reference evidence="1 2" key="1">
    <citation type="submission" date="2024-02" db="EMBL/GenBank/DDBJ databases">
        <authorList>
            <person name="Chen Y."/>
            <person name="Shah S."/>
            <person name="Dougan E. K."/>
            <person name="Thang M."/>
            <person name="Chan C."/>
        </authorList>
    </citation>
    <scope>NUCLEOTIDE SEQUENCE [LARGE SCALE GENOMIC DNA]</scope>
</reference>
<dbReference type="EMBL" id="CAXAMN010021361">
    <property type="protein sequence ID" value="CAK9058330.1"/>
    <property type="molecule type" value="Genomic_DNA"/>
</dbReference>
<name>A0ABP0N3H3_9DINO</name>
<accession>A0ABP0N3H3</accession>
<protein>
    <submittedName>
        <fullName evidence="1">Uncharacterized protein</fullName>
    </submittedName>
</protein>
<gene>
    <name evidence="1" type="ORF">CCMP2556_LOCUS28746</name>
</gene>
<sequence>MLNGQALELQSVVQDIQCNSTGRRLSGSLNPCPSASVTQVGLEHLQFLHDCTDKLHDEACIAHCGFGFDMQEVFEGTAPSCEPITCSDLELGERFYHNCQSKRFGETCGVSCATGYHLQGPELGIDPASELETADADDLGSNITAQLDAASVFTLQQLIVDGMMNVSEAKAVVTCDEQGWQLQDECPPESYLLVCYLFLLELMAMVEVLDRERQPCFIRYKGHYKRDKANDLERDNLEN</sequence>
<keyword evidence="2" id="KW-1185">Reference proteome</keyword>
<evidence type="ECO:0000313" key="2">
    <source>
        <dbReference type="Proteomes" id="UP001642484"/>
    </source>
</evidence>